<dbReference type="CDD" id="cd16279">
    <property type="entry name" value="metallo-hydrolase-like_MBL-fold"/>
    <property type="match status" value="1"/>
</dbReference>
<reference evidence="3" key="2">
    <citation type="submission" date="2025-08" db="UniProtKB">
        <authorList>
            <consortium name="RefSeq"/>
        </authorList>
    </citation>
    <scope>IDENTIFICATION</scope>
</reference>
<sequence>MENQKPLQNGNKVDDNLLAVDNRDRDGDGSALIFLGTGCSSAVPNAMCLIQPSDPPCHVCFQSLSIPPDRNPNYRCNTSLLIDYCSSNGKHNYVIIDVGKTFREQVLRWFTFHKIPRIDSIILTHEHADAVLGLDDIRAVQPHSPTNDIDPTAIYLTQYAMDSIATKFPYLVQKKLREGQELRRVAQLDWRIIEEQYDKPLFASGLKFVPLPVMHGEDYICLGFLFGEKCKVAYISDVSRFPSNTEYVISKNGAGQLDLLILDCLYKRGSHNVHLCLPQVCSTVSNNSSSFIYMVRDRSCSIRLFLQTLEALKRICPKQALLIGMTHEFDHEKDNEFLMEWSEREGIHVQLARDGLRVPIDL</sequence>
<reference evidence="2" key="1">
    <citation type="journal article" date="1997" name="Nucleic Acids Res.">
        <title>tRNAscan-SE: a program for improved detection of transfer RNA genes in genomic sequence.</title>
        <authorList>
            <person name="Lowe T.M."/>
            <person name="Eddy S.R."/>
        </authorList>
    </citation>
    <scope>NUCLEOTIDE SEQUENCE [LARGE SCALE GENOMIC DNA]</scope>
    <source>
        <strain evidence="2">r\B97-61/B2</strain>
    </source>
</reference>
<proteinExistence type="predicted"/>
<dbReference type="Gramene" id="Tc06v2_t011890.2">
    <property type="protein sequence ID" value="Tc06v2_p011890.2"/>
    <property type="gene ID" value="Tc06v2_g011890"/>
</dbReference>
<dbReference type="SUPFAM" id="SSF56281">
    <property type="entry name" value="Metallo-hydrolase/oxidoreductase"/>
    <property type="match status" value="1"/>
</dbReference>
<evidence type="ECO:0000313" key="3">
    <source>
        <dbReference type="RefSeq" id="XP_017978401.1"/>
    </source>
</evidence>
<gene>
    <name evidence="3" type="primary">LOC18596444</name>
</gene>
<dbReference type="PANTHER" id="PTHR42663">
    <property type="entry name" value="HYDROLASE C777.06C-RELATED-RELATED"/>
    <property type="match status" value="1"/>
</dbReference>
<dbReference type="AlphaFoldDB" id="A0AB32WKQ4"/>
<organism evidence="2 3">
    <name type="scientific">Theobroma cacao</name>
    <name type="common">Cacao</name>
    <name type="synonym">Cocoa</name>
    <dbReference type="NCBI Taxonomy" id="3641"/>
    <lineage>
        <taxon>Eukaryota</taxon>
        <taxon>Viridiplantae</taxon>
        <taxon>Streptophyta</taxon>
        <taxon>Embryophyta</taxon>
        <taxon>Tracheophyta</taxon>
        <taxon>Spermatophyta</taxon>
        <taxon>Magnoliopsida</taxon>
        <taxon>eudicotyledons</taxon>
        <taxon>Gunneridae</taxon>
        <taxon>Pentapetalae</taxon>
        <taxon>rosids</taxon>
        <taxon>malvids</taxon>
        <taxon>Malvales</taxon>
        <taxon>Malvaceae</taxon>
        <taxon>Byttnerioideae</taxon>
        <taxon>Theobroma</taxon>
    </lineage>
</organism>
<dbReference type="InterPro" id="IPR001279">
    <property type="entry name" value="Metallo-B-lactamas"/>
</dbReference>
<dbReference type="PANTHER" id="PTHR42663:SF6">
    <property type="entry name" value="HYDROLASE C777.06C-RELATED"/>
    <property type="match status" value="1"/>
</dbReference>
<accession>A0AB32WKQ4</accession>
<keyword evidence="3" id="KW-0378">Hydrolase</keyword>
<feature type="domain" description="Metallo-beta-lactamase" evidence="1">
    <location>
        <begin position="93"/>
        <end position="281"/>
    </location>
</feature>
<dbReference type="Proteomes" id="UP000694886">
    <property type="component" value="Chromosome 6"/>
</dbReference>
<dbReference type="GeneID" id="18596444"/>
<dbReference type="RefSeq" id="XP_017978401.1">
    <property type="nucleotide sequence ID" value="XM_018122912.1"/>
</dbReference>
<dbReference type="GO" id="GO:0016787">
    <property type="term" value="F:hydrolase activity"/>
    <property type="evidence" value="ECO:0007669"/>
    <property type="project" value="UniProtKB-KW"/>
</dbReference>
<dbReference type="Gene3D" id="3.60.15.10">
    <property type="entry name" value="Ribonuclease Z/Hydroxyacylglutathione hydrolase-like"/>
    <property type="match status" value="1"/>
</dbReference>
<protein>
    <submittedName>
        <fullName evidence="3">Hydrolase C777.06c isoform X1</fullName>
    </submittedName>
</protein>
<dbReference type="InterPro" id="IPR036866">
    <property type="entry name" value="RibonucZ/Hydroxyglut_hydro"/>
</dbReference>
<dbReference type="Pfam" id="PF12706">
    <property type="entry name" value="Lactamase_B_2"/>
    <property type="match status" value="1"/>
</dbReference>
<name>A0AB32WKQ4_THECC</name>
<evidence type="ECO:0000313" key="2">
    <source>
        <dbReference type="Proteomes" id="UP000694886"/>
    </source>
</evidence>
<evidence type="ECO:0000259" key="1">
    <source>
        <dbReference type="Pfam" id="PF12706"/>
    </source>
</evidence>